<proteinExistence type="predicted"/>
<protein>
    <submittedName>
        <fullName evidence="2">Uncharacterized protein</fullName>
    </submittedName>
</protein>
<dbReference type="EMBL" id="CP162607">
    <property type="protein sequence ID" value="XDK39371.1"/>
    <property type="molecule type" value="Genomic_DNA"/>
</dbReference>
<accession>A0AB39IAM6</accession>
<dbReference type="AlphaFoldDB" id="A0AB39IAM6"/>
<reference evidence="2" key="1">
    <citation type="submission" date="2024-07" db="EMBL/GenBank/DDBJ databases">
        <title>Identification and characteristics of a novel species of coltsfoot's symbiotic bacteria.</title>
        <authorList>
            <person name="Juszczyk A."/>
            <person name="Jasielczuk I."/>
            <person name="Gurgul A."/>
            <person name="Rogala M."/>
            <person name="Kowalczyk A."/>
            <person name="Szmatola T."/>
            <person name="Kosecka-Strojek M."/>
            <person name="Arent Z."/>
            <person name="Latowski D."/>
        </authorList>
    </citation>
    <scope>NUCLEOTIDE SEQUENCE</scope>
    <source>
        <strain evidence="2">Hg7Tf</strain>
    </source>
</reference>
<feature type="compositionally biased region" description="Polar residues" evidence="1">
    <location>
        <begin position="1"/>
        <end position="15"/>
    </location>
</feature>
<evidence type="ECO:0000256" key="1">
    <source>
        <dbReference type="SAM" id="MobiDB-lite"/>
    </source>
</evidence>
<gene>
    <name evidence="2" type="ORF">AB4Y39_12080</name>
</gene>
<evidence type="ECO:0000313" key="2">
    <source>
        <dbReference type="EMBL" id="XDK39371.1"/>
    </source>
</evidence>
<sequence length="83" mass="9249">MTSKKNGNGNLPQGTEKQDEKALSSGAKGHQSLHQSEEQDDNLGYTPDVNEKALESNRITFLAASNAERYSYERAPSPKRRNR</sequence>
<dbReference type="RefSeq" id="WP_156156618.1">
    <property type="nucleotide sequence ID" value="NZ_CP162607.1"/>
</dbReference>
<name>A0AB39IAM6_9PSED</name>
<feature type="region of interest" description="Disordered" evidence="1">
    <location>
        <begin position="1"/>
        <end position="83"/>
    </location>
</feature>
<organism evidence="2">
    <name type="scientific">Pseudomonas sp. Hg7Tf</name>
    <dbReference type="NCBI Taxonomy" id="3236988"/>
    <lineage>
        <taxon>Bacteria</taxon>
        <taxon>Pseudomonadati</taxon>
        <taxon>Pseudomonadota</taxon>
        <taxon>Gammaproteobacteria</taxon>
        <taxon>Pseudomonadales</taxon>
        <taxon>Pseudomonadaceae</taxon>
        <taxon>Pseudomonas</taxon>
    </lineage>
</organism>